<dbReference type="Gene3D" id="3.20.20.80">
    <property type="entry name" value="Glycosidases"/>
    <property type="match status" value="1"/>
</dbReference>
<evidence type="ECO:0000256" key="1">
    <source>
        <dbReference type="ARBA" id="ARBA00000822"/>
    </source>
</evidence>
<dbReference type="InterPro" id="IPR017853">
    <property type="entry name" value="GH"/>
</dbReference>
<dbReference type="PROSITE" id="PS51910">
    <property type="entry name" value="GH18_2"/>
    <property type="match status" value="1"/>
</dbReference>
<keyword evidence="11" id="KW-1185">Reference proteome</keyword>
<dbReference type="EMBL" id="JARJCM010000006">
    <property type="protein sequence ID" value="KAJ7044701.1"/>
    <property type="molecule type" value="Genomic_DNA"/>
</dbReference>
<evidence type="ECO:0000256" key="2">
    <source>
        <dbReference type="ARBA" id="ARBA00022801"/>
    </source>
</evidence>
<proteinExistence type="inferred from homology"/>
<dbReference type="SUPFAM" id="SSF51445">
    <property type="entry name" value="(Trans)glycosidases"/>
    <property type="match status" value="1"/>
</dbReference>
<evidence type="ECO:0000313" key="11">
    <source>
        <dbReference type="Proteomes" id="UP001218188"/>
    </source>
</evidence>
<dbReference type="InterPro" id="IPR001223">
    <property type="entry name" value="Glyco_hydro18_cat"/>
</dbReference>
<evidence type="ECO:0000256" key="7">
    <source>
        <dbReference type="RuleBase" id="RU000489"/>
    </source>
</evidence>
<dbReference type="SMART" id="SM00636">
    <property type="entry name" value="Glyco_18"/>
    <property type="match status" value="1"/>
</dbReference>
<dbReference type="Proteomes" id="UP001218188">
    <property type="component" value="Unassembled WGS sequence"/>
</dbReference>
<dbReference type="GO" id="GO:0008843">
    <property type="term" value="F:endochitinase activity"/>
    <property type="evidence" value="ECO:0007669"/>
    <property type="project" value="UniProtKB-EC"/>
</dbReference>
<dbReference type="GO" id="GO:0006032">
    <property type="term" value="P:chitin catabolic process"/>
    <property type="evidence" value="ECO:0007669"/>
    <property type="project" value="UniProtKB-KW"/>
</dbReference>
<sequence length="430" mass="46205">MLGCNPVATIPNGDSSAPTANQVLWPFIKSHVFLSLLALLPTSVLSSQIATAWFAGWHIDADPSFSISKVNWEKYDHLILAFGETIPTTANISLEGSGGEEALSDFVTAAHSNNVKACIGPPTLQPLRIGLTAFVNTILEHVTEFDLDGLDFDWEAPNNQGIGCNKINVDDTANFLEFMKELRSTSNKKRKTPLILSAATGTAPFTNNPLTDVTEFSQVLDYVAIMAYDINGPWGTETGPNAPLDDSCAPPAFQKGSVISAVDTWEKAGMPLNQIVLGVASYEHSFRVTKANAFNGTSSTELALYPPFDASNRPVGDAWDGIAGDKNECGIVEPQGGVIDFWGLIQQGYLNADGTPKNGVPYLFDNCTQTPYVYNETTEVLISFDNAESFAAKGDYIKSQGLRGFAMWEAGGDSNDILLDSIRKAAGLAD</sequence>
<protein>
    <submittedName>
        <fullName evidence="10">Endochitinase</fullName>
    </submittedName>
</protein>
<dbReference type="PROSITE" id="PS01095">
    <property type="entry name" value="GH18_1"/>
    <property type="match status" value="1"/>
</dbReference>
<dbReference type="InterPro" id="IPR011583">
    <property type="entry name" value="Chitinase_II/V-like_cat"/>
</dbReference>
<keyword evidence="5 7" id="KW-0326">Glycosidase</keyword>
<evidence type="ECO:0000313" key="10">
    <source>
        <dbReference type="EMBL" id="KAJ7044701.1"/>
    </source>
</evidence>
<evidence type="ECO:0000256" key="3">
    <source>
        <dbReference type="ARBA" id="ARBA00023024"/>
    </source>
</evidence>
<organism evidence="10 11">
    <name type="scientific">Mycena alexandri</name>
    <dbReference type="NCBI Taxonomy" id="1745969"/>
    <lineage>
        <taxon>Eukaryota</taxon>
        <taxon>Fungi</taxon>
        <taxon>Dikarya</taxon>
        <taxon>Basidiomycota</taxon>
        <taxon>Agaricomycotina</taxon>
        <taxon>Agaricomycetes</taxon>
        <taxon>Agaricomycetidae</taxon>
        <taxon>Agaricales</taxon>
        <taxon>Marasmiineae</taxon>
        <taxon>Mycenaceae</taxon>
        <taxon>Mycena</taxon>
    </lineage>
</organism>
<reference evidence="10" key="1">
    <citation type="submission" date="2023-03" db="EMBL/GenBank/DDBJ databases">
        <title>Massive genome expansion in bonnet fungi (Mycena s.s.) driven by repeated elements and novel gene families across ecological guilds.</title>
        <authorList>
            <consortium name="Lawrence Berkeley National Laboratory"/>
            <person name="Harder C.B."/>
            <person name="Miyauchi S."/>
            <person name="Viragh M."/>
            <person name="Kuo A."/>
            <person name="Thoen E."/>
            <person name="Andreopoulos B."/>
            <person name="Lu D."/>
            <person name="Skrede I."/>
            <person name="Drula E."/>
            <person name="Henrissat B."/>
            <person name="Morin E."/>
            <person name="Kohler A."/>
            <person name="Barry K."/>
            <person name="LaButti K."/>
            <person name="Morin E."/>
            <person name="Salamov A."/>
            <person name="Lipzen A."/>
            <person name="Mereny Z."/>
            <person name="Hegedus B."/>
            <person name="Baldrian P."/>
            <person name="Stursova M."/>
            <person name="Weitz H."/>
            <person name="Taylor A."/>
            <person name="Grigoriev I.V."/>
            <person name="Nagy L.G."/>
            <person name="Martin F."/>
            <person name="Kauserud H."/>
        </authorList>
    </citation>
    <scope>NUCLEOTIDE SEQUENCE</scope>
    <source>
        <strain evidence="10">CBHHK200</strain>
    </source>
</reference>
<dbReference type="InterPro" id="IPR050314">
    <property type="entry name" value="Glycosyl_Hydrlase_18"/>
</dbReference>
<evidence type="ECO:0000256" key="4">
    <source>
        <dbReference type="ARBA" id="ARBA00023277"/>
    </source>
</evidence>
<keyword evidence="3" id="KW-0146">Chitin degradation</keyword>
<dbReference type="InterPro" id="IPR029070">
    <property type="entry name" value="Chitinase_insertion_sf"/>
</dbReference>
<dbReference type="AlphaFoldDB" id="A0AAD6TDY6"/>
<comment type="catalytic activity">
    <reaction evidence="1">
        <text>Random endo-hydrolysis of N-acetyl-beta-D-glucosaminide (1-&gt;4)-beta-linkages in chitin and chitodextrins.</text>
        <dbReference type="EC" id="3.2.1.14"/>
    </reaction>
</comment>
<evidence type="ECO:0000256" key="6">
    <source>
        <dbReference type="ARBA" id="ARBA00023326"/>
    </source>
</evidence>
<name>A0AAD6TDY6_9AGAR</name>
<gene>
    <name evidence="10" type="ORF">C8F04DRAFT_1389021</name>
</gene>
<comment type="caution">
    <text evidence="10">The sequence shown here is derived from an EMBL/GenBank/DDBJ whole genome shotgun (WGS) entry which is preliminary data.</text>
</comment>
<keyword evidence="6" id="KW-0624">Polysaccharide degradation</keyword>
<dbReference type="PANTHER" id="PTHR11177">
    <property type="entry name" value="CHITINASE"/>
    <property type="match status" value="1"/>
</dbReference>
<dbReference type="Gene3D" id="3.10.50.10">
    <property type="match status" value="1"/>
</dbReference>
<evidence type="ECO:0000256" key="8">
    <source>
        <dbReference type="RuleBase" id="RU004453"/>
    </source>
</evidence>
<dbReference type="Pfam" id="PF00704">
    <property type="entry name" value="Glyco_hydro_18"/>
    <property type="match status" value="1"/>
</dbReference>
<keyword evidence="2 7" id="KW-0378">Hydrolase</keyword>
<evidence type="ECO:0000256" key="5">
    <source>
        <dbReference type="ARBA" id="ARBA00023295"/>
    </source>
</evidence>
<dbReference type="GO" id="GO:0008061">
    <property type="term" value="F:chitin binding"/>
    <property type="evidence" value="ECO:0007669"/>
    <property type="project" value="InterPro"/>
</dbReference>
<comment type="similarity">
    <text evidence="8">Belongs to the glycosyl hydrolase 18 family.</text>
</comment>
<dbReference type="InterPro" id="IPR001579">
    <property type="entry name" value="Glyco_hydro_18_chit_AS"/>
</dbReference>
<feature type="domain" description="GH18" evidence="9">
    <location>
        <begin position="48"/>
        <end position="429"/>
    </location>
</feature>
<dbReference type="GO" id="GO:0005576">
    <property type="term" value="C:extracellular region"/>
    <property type="evidence" value="ECO:0007669"/>
    <property type="project" value="TreeGrafter"/>
</dbReference>
<keyword evidence="4" id="KW-0119">Carbohydrate metabolism</keyword>
<dbReference type="PANTHER" id="PTHR11177:SF392">
    <property type="entry name" value="HAP41P"/>
    <property type="match status" value="1"/>
</dbReference>
<dbReference type="GO" id="GO:0000272">
    <property type="term" value="P:polysaccharide catabolic process"/>
    <property type="evidence" value="ECO:0007669"/>
    <property type="project" value="UniProtKB-KW"/>
</dbReference>
<dbReference type="SUPFAM" id="SSF54556">
    <property type="entry name" value="Chitinase insertion domain"/>
    <property type="match status" value="1"/>
</dbReference>
<evidence type="ECO:0000259" key="9">
    <source>
        <dbReference type="PROSITE" id="PS51910"/>
    </source>
</evidence>
<accession>A0AAD6TDY6</accession>